<dbReference type="InterPro" id="IPR011047">
    <property type="entry name" value="Quinoprotein_ADH-like_sf"/>
</dbReference>
<feature type="signal peptide" evidence="1">
    <location>
        <begin position="1"/>
        <end position="21"/>
    </location>
</feature>
<feature type="domain" description="Pyrrolo-quinoline quinone repeat" evidence="2">
    <location>
        <begin position="287"/>
        <end position="412"/>
    </location>
</feature>
<feature type="chain" id="PRO_5046263840" description="Pyrrolo-quinoline quinone repeat domain-containing protein" evidence="1">
    <location>
        <begin position="22"/>
        <end position="555"/>
    </location>
</feature>
<dbReference type="PANTHER" id="PTHR34512">
    <property type="entry name" value="CELL SURFACE PROTEIN"/>
    <property type="match status" value="1"/>
</dbReference>
<dbReference type="PANTHER" id="PTHR34512:SF30">
    <property type="entry name" value="OUTER MEMBRANE PROTEIN ASSEMBLY FACTOR BAMB"/>
    <property type="match status" value="1"/>
</dbReference>
<dbReference type="SUPFAM" id="SSF50998">
    <property type="entry name" value="Quinoprotein alcohol dehydrogenase-like"/>
    <property type="match status" value="1"/>
</dbReference>
<gene>
    <name evidence="3" type="ORF">PCOR1329_LOCUS17034</name>
</gene>
<dbReference type="Pfam" id="PF13360">
    <property type="entry name" value="PQQ_2"/>
    <property type="match status" value="1"/>
</dbReference>
<dbReference type="InterPro" id="IPR015943">
    <property type="entry name" value="WD40/YVTN_repeat-like_dom_sf"/>
</dbReference>
<organism evidence="3 4">
    <name type="scientific">Prorocentrum cordatum</name>
    <dbReference type="NCBI Taxonomy" id="2364126"/>
    <lineage>
        <taxon>Eukaryota</taxon>
        <taxon>Sar</taxon>
        <taxon>Alveolata</taxon>
        <taxon>Dinophyceae</taxon>
        <taxon>Prorocentrales</taxon>
        <taxon>Prorocentraceae</taxon>
        <taxon>Prorocentrum</taxon>
    </lineage>
</organism>
<dbReference type="Gene3D" id="2.130.10.10">
    <property type="entry name" value="YVTN repeat-like/Quinoprotein amine dehydrogenase"/>
    <property type="match status" value="1"/>
</dbReference>
<protein>
    <recommendedName>
        <fullName evidence="2">Pyrrolo-quinoline quinone repeat domain-containing protein</fullName>
    </recommendedName>
</protein>
<evidence type="ECO:0000259" key="2">
    <source>
        <dbReference type="Pfam" id="PF13360"/>
    </source>
</evidence>
<evidence type="ECO:0000313" key="4">
    <source>
        <dbReference type="Proteomes" id="UP001189429"/>
    </source>
</evidence>
<dbReference type="Proteomes" id="UP001189429">
    <property type="component" value="Unassembled WGS sequence"/>
</dbReference>
<accession>A0ABN9R3M9</accession>
<keyword evidence="4" id="KW-1185">Reference proteome</keyword>
<proteinExistence type="predicted"/>
<evidence type="ECO:0000256" key="1">
    <source>
        <dbReference type="SAM" id="SignalP"/>
    </source>
</evidence>
<dbReference type="InterPro" id="IPR002372">
    <property type="entry name" value="PQQ_rpt_dom"/>
</dbReference>
<sequence>MAAVGVHHLVILQLLPILVIGIQKDASVSGKLTNGENLEDRLDGASVGVTNTALGVMSRSGVTRYKRHAIKKTKSQDGKFFWSDSANSRDRQLYSGATDLLENLSWSWHHPAGVFNTIPVGSPLIDDEMNIYIGSDDAIRKFNIVGDIVWSYAPRGQLAAAPTLAIASSRRGASPVQDQWYAEQEDLLKPDWAGSESEAVQISKDFKVGDLVKVKPGASYRADGSQIYRAGDQGLISGVVEDEDGNENRAVILWTRTGRKSVVQIPSMNSRFERVAPKKAKANAPIIVGSTTSGYVFAIDIESGEELWATWASNEISGVKGSVASKDGVVVAATNRCTDRYCYRYRNQTNVFTPGNLFVRGLSALDGSTIWEYKTMSPVWNMNPLWGPDGSVIFQDWEGRLYSLDLQTGAQRYRVGGDYGSHTLAAAVYDPGHNIAIAIGMKHYNVQDYHMSDALGIPTGKYCNPYVAPGILINCWTWPGGAGFVRGYNATSGRQIWEQTTPEPPAGASIGMIHDLAHTRLVLTMGFNCFHNSPSQIWAIDPNDGKIRWERDGPT</sequence>
<dbReference type="SUPFAM" id="SSF50952">
    <property type="entry name" value="Soluble quinoprotein glucose dehydrogenase"/>
    <property type="match status" value="1"/>
</dbReference>
<feature type="non-terminal residue" evidence="3">
    <location>
        <position position="555"/>
    </location>
</feature>
<dbReference type="EMBL" id="CAUYUJ010005250">
    <property type="protein sequence ID" value="CAK0812898.1"/>
    <property type="molecule type" value="Genomic_DNA"/>
</dbReference>
<keyword evidence="1" id="KW-0732">Signal</keyword>
<comment type="caution">
    <text evidence="3">The sequence shown here is derived from an EMBL/GenBank/DDBJ whole genome shotgun (WGS) entry which is preliminary data.</text>
</comment>
<dbReference type="InterPro" id="IPR018391">
    <property type="entry name" value="PQQ_b-propeller_rpt"/>
</dbReference>
<name>A0ABN9R3M9_9DINO</name>
<dbReference type="SMART" id="SM00564">
    <property type="entry name" value="PQQ"/>
    <property type="match status" value="6"/>
</dbReference>
<evidence type="ECO:0000313" key="3">
    <source>
        <dbReference type="EMBL" id="CAK0812898.1"/>
    </source>
</evidence>
<reference evidence="3" key="1">
    <citation type="submission" date="2023-10" db="EMBL/GenBank/DDBJ databases">
        <authorList>
            <person name="Chen Y."/>
            <person name="Shah S."/>
            <person name="Dougan E. K."/>
            <person name="Thang M."/>
            <person name="Chan C."/>
        </authorList>
    </citation>
    <scope>NUCLEOTIDE SEQUENCE [LARGE SCALE GENOMIC DNA]</scope>
</reference>
<dbReference type="InterPro" id="IPR011041">
    <property type="entry name" value="Quinoprot_gluc/sorb_DH_b-prop"/>
</dbReference>